<sequence>MDVDGSKLTGSEVNRGCDVTTPVSFLHHHRGAHTGNKVLYRLAIVTHLLPTYLRSLLGLRDRRDTHQRSYRSSLGQLRCMRLRNKHERRRTAEPAGDPGDDLRTRSVEQRWVKRGGMLGLELDVQRQSEGLHDSMLTNKRNHKGLAVGAADMDVYGQALRPSHKKHGCLVDPWPEELMYSTNHGFISGHLGCAFTGNGLSLILLTTSVFRSL</sequence>
<reference evidence="3" key="1">
    <citation type="journal article" date="2017" name="Nat. Ecol. Evol.">
        <title>Genome expansion and lineage-specific genetic innovations in the forest pathogenic fungi Armillaria.</title>
        <authorList>
            <person name="Sipos G."/>
            <person name="Prasanna A.N."/>
            <person name="Walter M.C."/>
            <person name="O'Connor E."/>
            <person name="Balint B."/>
            <person name="Krizsan K."/>
            <person name="Kiss B."/>
            <person name="Hess J."/>
            <person name="Varga T."/>
            <person name="Slot J."/>
            <person name="Riley R."/>
            <person name="Boka B."/>
            <person name="Rigling D."/>
            <person name="Barry K."/>
            <person name="Lee J."/>
            <person name="Mihaltcheva S."/>
            <person name="LaButti K."/>
            <person name="Lipzen A."/>
            <person name="Waldron R."/>
            <person name="Moloney N.M."/>
            <person name="Sperisen C."/>
            <person name="Kredics L."/>
            <person name="Vagvoelgyi C."/>
            <person name="Patrignani A."/>
            <person name="Fitzpatrick D."/>
            <person name="Nagy I."/>
            <person name="Doyle S."/>
            <person name="Anderson J.B."/>
            <person name="Grigoriev I.V."/>
            <person name="Gueldener U."/>
            <person name="Muensterkoetter M."/>
            <person name="Nagy L.G."/>
        </authorList>
    </citation>
    <scope>NUCLEOTIDE SEQUENCE [LARGE SCALE GENOMIC DNA]</scope>
    <source>
        <strain evidence="3">28-4</strain>
    </source>
</reference>
<evidence type="ECO:0000313" key="2">
    <source>
        <dbReference type="EMBL" id="PBK62428.1"/>
    </source>
</evidence>
<accession>A0A2H3B8Q6</accession>
<dbReference type="AlphaFoldDB" id="A0A2H3B8Q6"/>
<keyword evidence="3" id="KW-1185">Reference proteome</keyword>
<evidence type="ECO:0000313" key="3">
    <source>
        <dbReference type="Proteomes" id="UP000218334"/>
    </source>
</evidence>
<organism evidence="2 3">
    <name type="scientific">Armillaria solidipes</name>
    <dbReference type="NCBI Taxonomy" id="1076256"/>
    <lineage>
        <taxon>Eukaryota</taxon>
        <taxon>Fungi</taxon>
        <taxon>Dikarya</taxon>
        <taxon>Basidiomycota</taxon>
        <taxon>Agaricomycotina</taxon>
        <taxon>Agaricomycetes</taxon>
        <taxon>Agaricomycetidae</taxon>
        <taxon>Agaricales</taxon>
        <taxon>Marasmiineae</taxon>
        <taxon>Physalacriaceae</taxon>
        <taxon>Armillaria</taxon>
    </lineage>
</organism>
<evidence type="ECO:0000256" key="1">
    <source>
        <dbReference type="SAM" id="MobiDB-lite"/>
    </source>
</evidence>
<feature type="region of interest" description="Disordered" evidence="1">
    <location>
        <begin position="82"/>
        <end position="102"/>
    </location>
</feature>
<gene>
    <name evidence="2" type="ORF">ARMSODRAFT_1024853</name>
</gene>
<dbReference type="EMBL" id="KZ293466">
    <property type="protein sequence ID" value="PBK62428.1"/>
    <property type="molecule type" value="Genomic_DNA"/>
</dbReference>
<protein>
    <submittedName>
        <fullName evidence="2">Uncharacterized protein</fullName>
    </submittedName>
</protein>
<proteinExistence type="predicted"/>
<dbReference type="Proteomes" id="UP000218334">
    <property type="component" value="Unassembled WGS sequence"/>
</dbReference>
<name>A0A2H3B8Q6_9AGAR</name>